<feature type="domain" description="Xylanolytic transcriptional activator regulatory" evidence="8">
    <location>
        <begin position="198"/>
        <end position="276"/>
    </location>
</feature>
<dbReference type="CDD" id="cd12148">
    <property type="entry name" value="fungal_TF_MHR"/>
    <property type="match status" value="1"/>
</dbReference>
<keyword evidence="2" id="KW-0862">Zinc</keyword>
<dbReference type="PANTHER" id="PTHR31313">
    <property type="entry name" value="TY1 ENHANCER ACTIVATOR"/>
    <property type="match status" value="1"/>
</dbReference>
<dbReference type="EMBL" id="CP143787">
    <property type="protein sequence ID" value="WVN88571.1"/>
    <property type="molecule type" value="Genomic_DNA"/>
</dbReference>
<accession>A0AAJ8JUE6</accession>
<reference evidence="9" key="1">
    <citation type="submission" date="2016-06" db="EMBL/GenBank/DDBJ databases">
        <authorList>
            <person name="Cuomo C."/>
            <person name="Litvintseva A."/>
            <person name="Heitman J."/>
            <person name="Chen Y."/>
            <person name="Sun S."/>
            <person name="Springer D."/>
            <person name="Dromer F."/>
            <person name="Young S."/>
            <person name="Zeng Q."/>
            <person name="Chapman S."/>
            <person name="Gujja S."/>
            <person name="Saif S."/>
            <person name="Birren B."/>
        </authorList>
    </citation>
    <scope>NUCLEOTIDE SEQUENCE</scope>
    <source>
        <strain evidence="9">CBS 7841</strain>
    </source>
</reference>
<dbReference type="GO" id="GO:0008270">
    <property type="term" value="F:zinc ion binding"/>
    <property type="evidence" value="ECO:0007669"/>
    <property type="project" value="InterPro"/>
</dbReference>
<sequence length="705" mass="79477">MAGRQTCKTKRSKCEDLQETTDSGLSCKACRDYNQQCLFTMPIRKRGPAPGFRSQTNMQQQEPVANTLAIPRQTSSYSFAASPRPAHSGQEEPFLGIPTSLVDQLLAVYFTHVHNVWPLVCKPVFNSRHTCTHLVLSMLAVAACVAPDAAIEGINSDSLFIMAEQALQRRGQEPRLDVIQSFILLSLRQTGCGDKKSAVMYANRASIMVLALGLHLDPTSSQGRWKENLTYEYDSRARVYWNCYILDKVLAEETGQPFILTYRQSSTPFPSINEVDEFETWPPLPMSSAPLPRSVQHVHPRRGYVLSNFVWTCRLGMIVEEIMDLQAEGPNINNTGEWWDAQFSQYSRDKRDIRRRLDRVAKQLDLWRQSIPSHLLIDVENDVSPLPHHVINITWYHIARILLYSRFLEGNAVHSSARDEDVNRGLRYHIVCSEAAQAVVDLVSLLDKHRLLQHICSDMIHHLSLTTLFEAYETVSIDPARANRAKINFSQCCLWLREISSSWPASSAHRVFFEGLIQGGLQLSSTFEDKSLNNDSREPSPAIEQELQAAQSHLSPPGNQQEPHNIPSSTQPAADHALSNLFQLPQYYWNQLMVNELASHTLSQPSITSEFDSCILPLSNSPKHDLDQGQSSAPHNFTDNTVPTTSSFSVTKTHWDQPTTTVQQRDHEASSGSGEDQIENPLDESDQEAIYSALMAYMVEAIRRP</sequence>
<evidence type="ECO:0000313" key="9">
    <source>
        <dbReference type="EMBL" id="WVN88571.1"/>
    </source>
</evidence>
<feature type="region of interest" description="Disordered" evidence="7">
    <location>
        <begin position="547"/>
        <end position="572"/>
    </location>
</feature>
<proteinExistence type="predicted"/>
<organism evidence="9 10">
    <name type="scientific">Cryptococcus depauperatus CBS 7841</name>
    <dbReference type="NCBI Taxonomy" id="1295531"/>
    <lineage>
        <taxon>Eukaryota</taxon>
        <taxon>Fungi</taxon>
        <taxon>Dikarya</taxon>
        <taxon>Basidiomycota</taxon>
        <taxon>Agaricomycotina</taxon>
        <taxon>Tremellomycetes</taxon>
        <taxon>Tremellales</taxon>
        <taxon>Cryptococcaceae</taxon>
        <taxon>Cryptococcus</taxon>
    </lineage>
</organism>
<feature type="region of interest" description="Disordered" evidence="7">
    <location>
        <begin position="622"/>
        <end position="687"/>
    </location>
</feature>
<evidence type="ECO:0000256" key="1">
    <source>
        <dbReference type="ARBA" id="ARBA00022723"/>
    </source>
</evidence>
<dbReference type="AlphaFoldDB" id="A0AAJ8JUE6"/>
<keyword evidence="3" id="KW-0805">Transcription regulation</keyword>
<feature type="compositionally biased region" description="Polar residues" evidence="7">
    <location>
        <begin position="628"/>
        <end position="663"/>
    </location>
</feature>
<dbReference type="KEGG" id="cdep:91087992"/>
<feature type="compositionally biased region" description="Acidic residues" evidence="7">
    <location>
        <begin position="676"/>
        <end position="687"/>
    </location>
</feature>
<evidence type="ECO:0000313" key="10">
    <source>
        <dbReference type="Proteomes" id="UP000094043"/>
    </source>
</evidence>
<dbReference type="Proteomes" id="UP000094043">
    <property type="component" value="Chromosome 4"/>
</dbReference>
<evidence type="ECO:0000256" key="7">
    <source>
        <dbReference type="SAM" id="MobiDB-lite"/>
    </source>
</evidence>
<feature type="compositionally biased region" description="Polar residues" evidence="7">
    <location>
        <begin position="548"/>
        <end position="572"/>
    </location>
</feature>
<evidence type="ECO:0000256" key="5">
    <source>
        <dbReference type="ARBA" id="ARBA00023163"/>
    </source>
</evidence>
<keyword evidence="10" id="KW-1185">Reference proteome</keyword>
<evidence type="ECO:0000256" key="6">
    <source>
        <dbReference type="ARBA" id="ARBA00023242"/>
    </source>
</evidence>
<gene>
    <name evidence="9" type="ORF">L203_103782</name>
</gene>
<dbReference type="PANTHER" id="PTHR31313:SF78">
    <property type="entry name" value="TRANSCRIPTION FACTOR DOMAIN-CONTAINING PROTEIN"/>
    <property type="match status" value="1"/>
</dbReference>
<dbReference type="RefSeq" id="XP_066069271.1">
    <property type="nucleotide sequence ID" value="XM_066213174.1"/>
</dbReference>
<evidence type="ECO:0000256" key="2">
    <source>
        <dbReference type="ARBA" id="ARBA00022833"/>
    </source>
</evidence>
<dbReference type="InterPro" id="IPR036864">
    <property type="entry name" value="Zn2-C6_fun-type_DNA-bd_sf"/>
</dbReference>
<dbReference type="GO" id="GO:0003677">
    <property type="term" value="F:DNA binding"/>
    <property type="evidence" value="ECO:0007669"/>
    <property type="project" value="UniProtKB-KW"/>
</dbReference>
<protein>
    <recommendedName>
        <fullName evidence="8">Xylanolytic transcriptional activator regulatory domain-containing protein</fullName>
    </recommendedName>
</protein>
<keyword evidence="6" id="KW-0539">Nucleus</keyword>
<dbReference type="Pfam" id="PF04082">
    <property type="entry name" value="Fungal_trans"/>
    <property type="match status" value="1"/>
</dbReference>
<reference evidence="9" key="3">
    <citation type="submission" date="2024-01" db="EMBL/GenBank/DDBJ databases">
        <authorList>
            <person name="Coelho M.A."/>
            <person name="David-Palma M."/>
            <person name="Shea T."/>
            <person name="Sun S."/>
            <person name="Cuomo C.A."/>
            <person name="Heitman J."/>
        </authorList>
    </citation>
    <scope>NUCLEOTIDE SEQUENCE</scope>
    <source>
        <strain evidence="9">CBS 7841</strain>
    </source>
</reference>
<dbReference type="GO" id="GO:0000981">
    <property type="term" value="F:DNA-binding transcription factor activity, RNA polymerase II-specific"/>
    <property type="evidence" value="ECO:0007669"/>
    <property type="project" value="InterPro"/>
</dbReference>
<keyword evidence="4" id="KW-0238">DNA-binding</keyword>
<evidence type="ECO:0000259" key="8">
    <source>
        <dbReference type="SMART" id="SM00906"/>
    </source>
</evidence>
<dbReference type="InterPro" id="IPR007219">
    <property type="entry name" value="XnlR_reg_dom"/>
</dbReference>
<name>A0AAJ8JUE6_9TREE</name>
<evidence type="ECO:0000256" key="4">
    <source>
        <dbReference type="ARBA" id="ARBA00023125"/>
    </source>
</evidence>
<keyword evidence="5" id="KW-0804">Transcription</keyword>
<dbReference type="GO" id="GO:0006351">
    <property type="term" value="P:DNA-templated transcription"/>
    <property type="evidence" value="ECO:0007669"/>
    <property type="project" value="InterPro"/>
</dbReference>
<dbReference type="InterPro" id="IPR051615">
    <property type="entry name" value="Transcr_Regulatory_Elem"/>
</dbReference>
<keyword evidence="1" id="KW-0479">Metal-binding</keyword>
<dbReference type="SMART" id="SM00906">
    <property type="entry name" value="Fungal_trans"/>
    <property type="match status" value="1"/>
</dbReference>
<reference evidence="9" key="2">
    <citation type="journal article" date="2022" name="Elife">
        <title>Obligate sexual reproduction of a homothallic fungus closely related to the Cryptococcus pathogenic species complex.</title>
        <authorList>
            <person name="Passer A.R."/>
            <person name="Clancey S.A."/>
            <person name="Shea T."/>
            <person name="David-Palma M."/>
            <person name="Averette A.F."/>
            <person name="Boekhout T."/>
            <person name="Porcel B.M."/>
            <person name="Nowrousian M."/>
            <person name="Cuomo C.A."/>
            <person name="Sun S."/>
            <person name="Heitman J."/>
            <person name="Coelho M.A."/>
        </authorList>
    </citation>
    <scope>NUCLEOTIDE SEQUENCE</scope>
    <source>
        <strain evidence="9">CBS 7841</strain>
    </source>
</reference>
<dbReference type="GeneID" id="91087992"/>
<evidence type="ECO:0000256" key="3">
    <source>
        <dbReference type="ARBA" id="ARBA00023015"/>
    </source>
</evidence>
<dbReference type="SUPFAM" id="SSF57701">
    <property type="entry name" value="Zn2/Cys6 DNA-binding domain"/>
    <property type="match status" value="1"/>
</dbReference>